<evidence type="ECO:0000256" key="5">
    <source>
        <dbReference type="PIRSR" id="PIRSR600917-52"/>
    </source>
</evidence>
<dbReference type="PANTHER" id="PTHR42693:SF53">
    <property type="entry name" value="ENDO-4-O-SULFATASE"/>
    <property type="match status" value="1"/>
</dbReference>
<proteinExistence type="inferred from homology"/>
<feature type="signal peptide" evidence="6">
    <location>
        <begin position="1"/>
        <end position="20"/>
    </location>
</feature>
<dbReference type="InterPro" id="IPR050738">
    <property type="entry name" value="Sulfatase"/>
</dbReference>
<protein>
    <submittedName>
        <fullName evidence="8">Arylsulfatase</fullName>
    </submittedName>
</protein>
<dbReference type="RefSeq" id="WP_130059762.1">
    <property type="nucleotide sequence ID" value="NZ_JADNPJ010000026.1"/>
</dbReference>
<keyword evidence="6" id="KW-0732">Signal</keyword>
<comment type="PTM">
    <text evidence="5">The conversion to 3-oxoalanine (also known as C-formylglycine, FGly), of a serine or cysteine residue in prokaryotes and of a cysteine residue in eukaryotes, is critical for catalytic activity.</text>
</comment>
<feature type="chain" id="PRO_5029572542" evidence="6">
    <location>
        <begin position="21"/>
        <end position="531"/>
    </location>
</feature>
<sequence>MNRLLISSLILSSIGNSAVAGNASKENHPNIILILCDDMGFSDLGCYGGEVRTPNIDFLAEEGIRFSQFKNTGRSCPSRAALLTGHYQHEAGMGWMTAVDEHRPGYRGQIAANIPTIAEVLRDNGYATYMSGKWHVTVDGAFDEPNGSYPVQRGFQKYYGCLSGGGSYYAPKPVYSGLTRITEFPDDYYYTTAISDSAVSFVREHPADVPMFLYVAHYAPHLPLHAPKQRVDACRERYKAGYDILRRQRFERQKACGLVKKSMELPVYQREFNDQRPLWTDLTPRQQEQWINDMATYAAMIEIMDDGIGRLIEAVKEKGIYENTVFLFMSDNGATSEGGYLGQLMADLSNTPYRSYKQWCFQGGTSSPLIIKCGDSVKRGIKEKGTICREPGHIIDLFPTCLDMASVRYPSSFQGEKVKLSGTSLLPAIQNKKLCSRDLFFEHQTSCAVISDGWKLVRANGKSSWELINLSEDPFEEKDLSAQYPEKVKSLEKKWNRWAEQQHVFPFEFRPWGERIKYYKALYPEQDGKLF</sequence>
<dbReference type="PANTHER" id="PTHR42693">
    <property type="entry name" value="ARYLSULFATASE FAMILY MEMBER"/>
    <property type="match status" value="1"/>
</dbReference>
<keyword evidence="3" id="KW-0378">Hydrolase</keyword>
<evidence type="ECO:0000313" key="9">
    <source>
        <dbReference type="Proteomes" id="UP000422221"/>
    </source>
</evidence>
<reference evidence="8 9" key="1">
    <citation type="journal article" date="2019" name="Nat. Med.">
        <title>A library of human gut bacterial isolates paired with longitudinal multiomics data enables mechanistic microbiome research.</title>
        <authorList>
            <person name="Poyet M."/>
            <person name="Groussin M."/>
            <person name="Gibbons S.M."/>
            <person name="Avila-Pacheco J."/>
            <person name="Jiang X."/>
            <person name="Kearney S.M."/>
            <person name="Perrotta A.R."/>
            <person name="Berdy B."/>
            <person name="Zhao S."/>
            <person name="Lieberman T.D."/>
            <person name="Swanson P.K."/>
            <person name="Smith M."/>
            <person name="Roesemann S."/>
            <person name="Alexander J.E."/>
            <person name="Rich S.A."/>
            <person name="Livny J."/>
            <person name="Vlamakis H."/>
            <person name="Clish C."/>
            <person name="Bullock K."/>
            <person name="Deik A."/>
            <person name="Scott J."/>
            <person name="Pierce K.A."/>
            <person name="Xavier R.J."/>
            <person name="Alm E.J."/>
        </authorList>
    </citation>
    <scope>NUCLEOTIDE SEQUENCE [LARGE SCALE GENOMIC DNA]</scope>
    <source>
        <strain evidence="8 9">BIOML-A10</strain>
    </source>
</reference>
<dbReference type="GO" id="GO:0046872">
    <property type="term" value="F:metal ion binding"/>
    <property type="evidence" value="ECO:0007669"/>
    <property type="project" value="UniProtKB-KW"/>
</dbReference>
<dbReference type="Gene3D" id="3.30.1120.10">
    <property type="match status" value="1"/>
</dbReference>
<dbReference type="GO" id="GO:0004065">
    <property type="term" value="F:arylsulfatase activity"/>
    <property type="evidence" value="ECO:0007669"/>
    <property type="project" value="TreeGrafter"/>
</dbReference>
<dbReference type="Pfam" id="PF00884">
    <property type="entry name" value="Sulfatase"/>
    <property type="match status" value="1"/>
</dbReference>
<dbReference type="Proteomes" id="UP000422221">
    <property type="component" value="Unassembled WGS sequence"/>
</dbReference>
<comment type="similarity">
    <text evidence="1">Belongs to the sulfatase family.</text>
</comment>
<dbReference type="SUPFAM" id="SSF53649">
    <property type="entry name" value="Alkaline phosphatase-like"/>
    <property type="match status" value="1"/>
</dbReference>
<dbReference type="PROSITE" id="PS00149">
    <property type="entry name" value="SULFATASE_2"/>
    <property type="match status" value="1"/>
</dbReference>
<evidence type="ECO:0000313" key="8">
    <source>
        <dbReference type="EMBL" id="KAA3759125.1"/>
    </source>
</evidence>
<evidence type="ECO:0000256" key="4">
    <source>
        <dbReference type="ARBA" id="ARBA00022837"/>
    </source>
</evidence>
<evidence type="ECO:0000256" key="2">
    <source>
        <dbReference type="ARBA" id="ARBA00022723"/>
    </source>
</evidence>
<dbReference type="AlphaFoldDB" id="A0A7J4XDY8"/>
<name>A0A7J4XDY8_9BACE</name>
<feature type="domain" description="Sulfatase N-terminal" evidence="7">
    <location>
        <begin position="29"/>
        <end position="405"/>
    </location>
</feature>
<evidence type="ECO:0000259" key="7">
    <source>
        <dbReference type="Pfam" id="PF00884"/>
    </source>
</evidence>
<dbReference type="InterPro" id="IPR000917">
    <property type="entry name" value="Sulfatase_N"/>
</dbReference>
<dbReference type="Gene3D" id="3.40.720.10">
    <property type="entry name" value="Alkaline Phosphatase, subunit A"/>
    <property type="match status" value="1"/>
</dbReference>
<evidence type="ECO:0000256" key="3">
    <source>
        <dbReference type="ARBA" id="ARBA00022801"/>
    </source>
</evidence>
<accession>A0A7J4XDY8</accession>
<dbReference type="CDD" id="cd16025">
    <property type="entry name" value="PAS_like"/>
    <property type="match status" value="1"/>
</dbReference>
<dbReference type="EMBL" id="VWMK01000024">
    <property type="protein sequence ID" value="KAA3759125.1"/>
    <property type="molecule type" value="Genomic_DNA"/>
</dbReference>
<comment type="caution">
    <text evidence="8">The sequence shown here is derived from an EMBL/GenBank/DDBJ whole genome shotgun (WGS) entry which is preliminary data.</text>
</comment>
<dbReference type="InterPro" id="IPR017850">
    <property type="entry name" value="Alkaline_phosphatase_core_sf"/>
</dbReference>
<evidence type="ECO:0000256" key="1">
    <source>
        <dbReference type="ARBA" id="ARBA00008779"/>
    </source>
</evidence>
<organism evidence="8 9">
    <name type="scientific">Bacteroides salyersiae</name>
    <dbReference type="NCBI Taxonomy" id="291644"/>
    <lineage>
        <taxon>Bacteria</taxon>
        <taxon>Pseudomonadati</taxon>
        <taxon>Bacteroidota</taxon>
        <taxon>Bacteroidia</taxon>
        <taxon>Bacteroidales</taxon>
        <taxon>Bacteroidaceae</taxon>
        <taxon>Bacteroides</taxon>
    </lineage>
</organism>
<dbReference type="InterPro" id="IPR024607">
    <property type="entry name" value="Sulfatase_CS"/>
</dbReference>
<evidence type="ECO:0000256" key="6">
    <source>
        <dbReference type="SAM" id="SignalP"/>
    </source>
</evidence>
<feature type="modified residue" description="3-oxoalanine (Ser)" evidence="5">
    <location>
        <position position="75"/>
    </location>
</feature>
<keyword evidence="2" id="KW-0479">Metal-binding</keyword>
<keyword evidence="4" id="KW-0106">Calcium</keyword>
<gene>
    <name evidence="8" type="ORF">F3F73_20025</name>
</gene>